<dbReference type="EMBL" id="LR797097">
    <property type="protein sequence ID" value="CAB4186663.1"/>
    <property type="molecule type" value="Genomic_DNA"/>
</dbReference>
<gene>
    <name evidence="1" type="ORF">UFOVP1151_39</name>
</gene>
<evidence type="ECO:0000313" key="1">
    <source>
        <dbReference type="EMBL" id="CAB4186663.1"/>
    </source>
</evidence>
<accession>A0A6J5QQ97</accession>
<reference evidence="1" key="1">
    <citation type="submission" date="2020-05" db="EMBL/GenBank/DDBJ databases">
        <authorList>
            <person name="Chiriac C."/>
            <person name="Salcher M."/>
            <person name="Ghai R."/>
            <person name="Kavagutti S V."/>
        </authorList>
    </citation>
    <scope>NUCLEOTIDE SEQUENCE</scope>
</reference>
<name>A0A6J5QQ97_9CAUD</name>
<sequence length="68" mass="7951">MIHEFRNPIPVSTDIGYGWLMYVRDGGTWSNDIFAIVLEEDGIIRHMRTDQFKVLQNPTFDIQNKPNV</sequence>
<organism evidence="1">
    <name type="scientific">uncultured Caudovirales phage</name>
    <dbReference type="NCBI Taxonomy" id="2100421"/>
    <lineage>
        <taxon>Viruses</taxon>
        <taxon>Duplodnaviria</taxon>
        <taxon>Heunggongvirae</taxon>
        <taxon>Uroviricota</taxon>
        <taxon>Caudoviricetes</taxon>
        <taxon>Peduoviridae</taxon>
        <taxon>Maltschvirus</taxon>
        <taxon>Maltschvirus maltsch</taxon>
    </lineage>
</organism>
<proteinExistence type="predicted"/>
<protein>
    <submittedName>
        <fullName evidence="1">Uncharacterized protein</fullName>
    </submittedName>
</protein>